<dbReference type="PANTHER" id="PTHR28141:SF1">
    <property type="entry name" value="2',3'-CYCLIC-NUCLEOTIDE 3'-PHOSPHODIESTERASE"/>
    <property type="match status" value="1"/>
</dbReference>
<dbReference type="AlphaFoldDB" id="A0A438CDQ6"/>
<reference evidence="1 2" key="1">
    <citation type="journal article" date="2018" name="PLoS Genet.">
        <title>Population sequencing reveals clonal diversity and ancestral inbreeding in the grapevine cultivar Chardonnay.</title>
        <authorList>
            <person name="Roach M.J."/>
            <person name="Johnson D.L."/>
            <person name="Bohlmann J."/>
            <person name="van Vuuren H.J."/>
            <person name="Jones S.J."/>
            <person name="Pretorius I.S."/>
            <person name="Schmidt S.A."/>
            <person name="Borneman A.R."/>
        </authorList>
    </citation>
    <scope>NUCLEOTIDE SEQUENCE [LARGE SCALE GENOMIC DNA]</scope>
    <source>
        <strain evidence="2">cv. Chardonnay</strain>
        <tissue evidence="1">Leaf</tissue>
    </source>
</reference>
<dbReference type="Proteomes" id="UP000288805">
    <property type="component" value="Unassembled WGS sequence"/>
</dbReference>
<dbReference type="SUPFAM" id="SSF55144">
    <property type="entry name" value="LigT-like"/>
    <property type="match status" value="1"/>
</dbReference>
<accession>A0A438CDQ6</accession>
<dbReference type="InterPro" id="IPR012386">
    <property type="entry name" value="Cyclic-nucl_3Pdiesterase"/>
</dbReference>
<dbReference type="Pfam" id="PF07823">
    <property type="entry name" value="CPDase"/>
    <property type="match status" value="1"/>
</dbReference>
<organism evidence="1 2">
    <name type="scientific">Vitis vinifera</name>
    <name type="common">Grape</name>
    <dbReference type="NCBI Taxonomy" id="29760"/>
    <lineage>
        <taxon>Eukaryota</taxon>
        <taxon>Viridiplantae</taxon>
        <taxon>Streptophyta</taxon>
        <taxon>Embryophyta</taxon>
        <taxon>Tracheophyta</taxon>
        <taxon>Spermatophyta</taxon>
        <taxon>Magnoliopsida</taxon>
        <taxon>eudicotyledons</taxon>
        <taxon>Gunneridae</taxon>
        <taxon>Pentapetalae</taxon>
        <taxon>rosids</taxon>
        <taxon>Vitales</taxon>
        <taxon>Vitaceae</taxon>
        <taxon>Viteae</taxon>
        <taxon>Vitis</taxon>
    </lineage>
</organism>
<dbReference type="PANTHER" id="PTHR28141">
    <property type="entry name" value="2',3'-CYCLIC-NUCLEOTIDE 3'-PHOSPHODIESTERASE"/>
    <property type="match status" value="1"/>
</dbReference>
<name>A0A438CDQ6_VITVI</name>
<dbReference type="Gene3D" id="3.90.1140.10">
    <property type="entry name" value="Cyclic phosphodiesterase"/>
    <property type="match status" value="1"/>
</dbReference>
<comment type="caution">
    <text evidence="1">The sequence shown here is derived from an EMBL/GenBank/DDBJ whole genome shotgun (WGS) entry which is preliminary data.</text>
</comment>
<evidence type="ECO:0000313" key="2">
    <source>
        <dbReference type="Proteomes" id="UP000288805"/>
    </source>
</evidence>
<evidence type="ECO:0000313" key="1">
    <source>
        <dbReference type="EMBL" id="RVW21333.1"/>
    </source>
</evidence>
<gene>
    <name evidence="1" type="primary">VvCHDh001074</name>
    <name evidence="1" type="ORF">CK203_105467</name>
</gene>
<proteinExistence type="predicted"/>
<sequence length="283" mass="31230">MVKLMATCFNHLQIEMIRSALQSNTILGFVGFEGLSIFVWSISVDPPDMTEETESRKEVYSVWGIPPEEVGARVKKVMESLRSEFGGPAFEPHVTVVGAISLTEADALHKFRSACDGLKAYDASVDSVATGTFFYQCVYLLLHPMPEVVEASAHCTGHFGFRSSTRHFAKKTHHRSGQRGGGVDPLGSSRTVRVTGLTTGLIGLRPVQKGEPDRKAYMPHLSLLYGDLSEEDKKKAQEKAKVLDESIGSLNFTISRLALYKTDTEDKTLTSWEKVSECDLIPK</sequence>
<dbReference type="GO" id="GO:0004112">
    <property type="term" value="F:cyclic-nucleotide phosphodiesterase activity"/>
    <property type="evidence" value="ECO:0007669"/>
    <property type="project" value="InterPro"/>
</dbReference>
<dbReference type="InterPro" id="IPR009097">
    <property type="entry name" value="Cyclic_Pdiesterase"/>
</dbReference>
<dbReference type="EMBL" id="QGNW01002299">
    <property type="protein sequence ID" value="RVW21333.1"/>
    <property type="molecule type" value="Genomic_DNA"/>
</dbReference>
<protein>
    <submittedName>
        <fullName evidence="1">Cyclic phosphodiesterase</fullName>
    </submittedName>
</protein>